<dbReference type="InterPro" id="IPR038765">
    <property type="entry name" value="Papain-like_cys_pep_sf"/>
</dbReference>
<evidence type="ECO:0000313" key="3">
    <source>
        <dbReference type="EMBL" id="KAJ1612225.1"/>
    </source>
</evidence>
<accession>A0ABQ8P8F7</accession>
<dbReference type="EMBL" id="JAPCXB010000048">
    <property type="protein sequence ID" value="KAJ1612225.1"/>
    <property type="molecule type" value="Genomic_DNA"/>
</dbReference>
<feature type="compositionally biased region" description="Basic and acidic residues" evidence="1">
    <location>
        <begin position="1"/>
        <end position="10"/>
    </location>
</feature>
<reference evidence="3" key="1">
    <citation type="submission" date="2022-10" db="EMBL/GenBank/DDBJ databases">
        <title>Adaptive evolution leads to modifications in subtelomeric GC content in a zoonotic Cryptosporidium species.</title>
        <authorList>
            <person name="Li J."/>
            <person name="Feng Y."/>
            <person name="Xiao L."/>
        </authorList>
    </citation>
    <scope>NUCLEOTIDE SEQUENCE</scope>
    <source>
        <strain evidence="3">25894</strain>
    </source>
</reference>
<evidence type="ECO:0000256" key="1">
    <source>
        <dbReference type="SAM" id="MobiDB-lite"/>
    </source>
</evidence>
<proteinExistence type="predicted"/>
<organism evidence="3 4">
    <name type="scientific">Cryptosporidium canis</name>
    <dbReference type="NCBI Taxonomy" id="195482"/>
    <lineage>
        <taxon>Eukaryota</taxon>
        <taxon>Sar</taxon>
        <taxon>Alveolata</taxon>
        <taxon>Apicomplexa</taxon>
        <taxon>Conoidasida</taxon>
        <taxon>Coccidia</taxon>
        <taxon>Eucoccidiorida</taxon>
        <taxon>Eimeriorina</taxon>
        <taxon>Cryptosporidiidae</taxon>
        <taxon>Cryptosporidium</taxon>
    </lineage>
</organism>
<dbReference type="Gene3D" id="3.90.70.80">
    <property type="match status" value="1"/>
</dbReference>
<dbReference type="PANTHER" id="PTHR12419:SF10">
    <property type="entry name" value="DEUBIQUITINASE OTUD6B"/>
    <property type="match status" value="1"/>
</dbReference>
<dbReference type="PROSITE" id="PS50802">
    <property type="entry name" value="OTU"/>
    <property type="match status" value="1"/>
</dbReference>
<dbReference type="InterPro" id="IPR050704">
    <property type="entry name" value="Peptidase_C85-like"/>
</dbReference>
<feature type="compositionally biased region" description="Polar residues" evidence="1">
    <location>
        <begin position="109"/>
        <end position="124"/>
    </location>
</feature>
<sequence length="322" mass="37102">MDSDSQEGKPSRRKILQRQNKEIKDLKEEWKRALASCKQKGSKKELDKEYLSKIESLQLLHKMELLRLSGEVTEENEEDALRSLARGEDGQGGLGAAAPEPTIVERFQTSDGTPSLYSNASHQMTKSEKKKKKKQKELEQKYMRALEECSLNNDRKGEIELEVINKKLKELNLRIFDISPDGNCLFGSIRHQLEVKKNITYTIKELRGIAVDYIESNREAMEPFVLASVENSDISFDEYCDNIRNTNEWGGEVELVALSNSLEVPINVIRALNHRDESYGEQFYEEYEDCHHEQPYRDNVLYIVYHIHLFANGPHYNSTIGA</sequence>
<dbReference type="Proteomes" id="UP001071777">
    <property type="component" value="Unassembled WGS sequence"/>
</dbReference>
<dbReference type="InterPro" id="IPR003323">
    <property type="entry name" value="OTU_dom"/>
</dbReference>
<feature type="region of interest" description="Disordered" evidence="1">
    <location>
        <begin position="1"/>
        <end position="20"/>
    </location>
</feature>
<feature type="region of interest" description="Disordered" evidence="1">
    <location>
        <begin position="109"/>
        <end position="136"/>
    </location>
</feature>
<dbReference type="Pfam" id="PF02338">
    <property type="entry name" value="OTU"/>
    <property type="match status" value="1"/>
</dbReference>
<evidence type="ECO:0000259" key="2">
    <source>
        <dbReference type="PROSITE" id="PS50802"/>
    </source>
</evidence>
<dbReference type="PANTHER" id="PTHR12419">
    <property type="entry name" value="OTU DOMAIN CONTAINING PROTEIN"/>
    <property type="match status" value="1"/>
</dbReference>
<name>A0ABQ8P8F7_9CRYT</name>
<keyword evidence="4" id="KW-1185">Reference proteome</keyword>
<dbReference type="CDD" id="cd22748">
    <property type="entry name" value="OTU_OTUD6-like"/>
    <property type="match status" value="1"/>
</dbReference>
<feature type="domain" description="OTU" evidence="2">
    <location>
        <begin position="173"/>
        <end position="322"/>
    </location>
</feature>
<dbReference type="SUPFAM" id="SSF54001">
    <property type="entry name" value="Cysteine proteinases"/>
    <property type="match status" value="1"/>
</dbReference>
<gene>
    <name evidence="3" type="ORF">OJ252_1335</name>
</gene>
<protein>
    <recommendedName>
        <fullName evidence="2">OTU domain-containing protein</fullName>
    </recommendedName>
</protein>
<evidence type="ECO:0000313" key="4">
    <source>
        <dbReference type="Proteomes" id="UP001071777"/>
    </source>
</evidence>
<comment type="caution">
    <text evidence="3">The sequence shown here is derived from an EMBL/GenBank/DDBJ whole genome shotgun (WGS) entry which is preliminary data.</text>
</comment>